<evidence type="ECO:0000259" key="7">
    <source>
        <dbReference type="PROSITE" id="PS51900"/>
    </source>
</evidence>
<dbReference type="Gene3D" id="1.10.150.130">
    <property type="match status" value="1"/>
</dbReference>
<evidence type="ECO:0000256" key="5">
    <source>
        <dbReference type="PROSITE-ProRule" id="PRU01248"/>
    </source>
</evidence>
<dbReference type="InterPro" id="IPR050090">
    <property type="entry name" value="Tyrosine_recombinase_XerCD"/>
</dbReference>
<name>A0A3N1CYQ7_9ACTN</name>
<dbReference type="EMBL" id="RJKE01000001">
    <property type="protein sequence ID" value="ROO86414.1"/>
    <property type="molecule type" value="Genomic_DNA"/>
</dbReference>
<keyword evidence="3 5" id="KW-0238">DNA-binding</keyword>
<dbReference type="InterPro" id="IPR044068">
    <property type="entry name" value="CB"/>
</dbReference>
<dbReference type="SUPFAM" id="SSF56349">
    <property type="entry name" value="DNA breaking-rejoining enzymes"/>
    <property type="match status" value="1"/>
</dbReference>
<dbReference type="OrthoDB" id="4137935at2"/>
<dbReference type="InterPro" id="IPR013762">
    <property type="entry name" value="Integrase-like_cat_sf"/>
</dbReference>
<dbReference type="GO" id="GO:0006310">
    <property type="term" value="P:DNA recombination"/>
    <property type="evidence" value="ECO:0007669"/>
    <property type="project" value="UniProtKB-KW"/>
</dbReference>
<dbReference type="Proteomes" id="UP000272400">
    <property type="component" value="Unassembled WGS sequence"/>
</dbReference>
<protein>
    <submittedName>
        <fullName evidence="8">Site-specific recombinase XerD</fullName>
    </submittedName>
</protein>
<dbReference type="InterPro" id="IPR002104">
    <property type="entry name" value="Integrase_catalytic"/>
</dbReference>
<dbReference type="Pfam" id="PF00589">
    <property type="entry name" value="Phage_integrase"/>
    <property type="match status" value="1"/>
</dbReference>
<reference evidence="8 9" key="1">
    <citation type="submission" date="2018-11" db="EMBL/GenBank/DDBJ databases">
        <title>Sequencing the genomes of 1000 actinobacteria strains.</title>
        <authorList>
            <person name="Klenk H.-P."/>
        </authorList>
    </citation>
    <scope>NUCLEOTIDE SEQUENCE [LARGE SCALE GENOMIC DNA]</scope>
    <source>
        <strain evidence="8 9">DSM 44254</strain>
    </source>
</reference>
<keyword evidence="9" id="KW-1185">Reference proteome</keyword>
<evidence type="ECO:0000259" key="6">
    <source>
        <dbReference type="PROSITE" id="PS51898"/>
    </source>
</evidence>
<proteinExistence type="inferred from homology"/>
<accession>A0A3N1CYQ7</accession>
<comment type="caution">
    <text evidence="8">The sequence shown here is derived from an EMBL/GenBank/DDBJ whole genome shotgun (WGS) entry which is preliminary data.</text>
</comment>
<feature type="domain" description="Tyr recombinase" evidence="6">
    <location>
        <begin position="192"/>
        <end position="374"/>
    </location>
</feature>
<dbReference type="InterPro" id="IPR004107">
    <property type="entry name" value="Integrase_SAM-like_N"/>
</dbReference>
<dbReference type="PROSITE" id="PS51900">
    <property type="entry name" value="CB"/>
    <property type="match status" value="1"/>
</dbReference>
<dbReference type="Gene3D" id="1.10.443.10">
    <property type="entry name" value="Intergrase catalytic core"/>
    <property type="match status" value="1"/>
</dbReference>
<dbReference type="InterPro" id="IPR010998">
    <property type="entry name" value="Integrase_recombinase_N"/>
</dbReference>
<dbReference type="Pfam" id="PF02899">
    <property type="entry name" value="Phage_int_SAM_1"/>
    <property type="match status" value="1"/>
</dbReference>
<dbReference type="InterPro" id="IPR011010">
    <property type="entry name" value="DNA_brk_join_enz"/>
</dbReference>
<dbReference type="PANTHER" id="PTHR30349:SF64">
    <property type="entry name" value="PROPHAGE INTEGRASE INTD-RELATED"/>
    <property type="match status" value="1"/>
</dbReference>
<dbReference type="RefSeq" id="WP_123665814.1">
    <property type="nucleotide sequence ID" value="NZ_RJKE01000001.1"/>
</dbReference>
<comment type="similarity">
    <text evidence="1">Belongs to the 'phage' integrase family.</text>
</comment>
<dbReference type="PANTHER" id="PTHR30349">
    <property type="entry name" value="PHAGE INTEGRASE-RELATED"/>
    <property type="match status" value="1"/>
</dbReference>
<evidence type="ECO:0000313" key="8">
    <source>
        <dbReference type="EMBL" id="ROO86414.1"/>
    </source>
</evidence>
<gene>
    <name evidence="8" type="ORF">EDD29_3981</name>
</gene>
<feature type="domain" description="Core-binding (CB)" evidence="7">
    <location>
        <begin position="75"/>
        <end position="168"/>
    </location>
</feature>
<dbReference type="PROSITE" id="PS51898">
    <property type="entry name" value="TYR_RECOMBINASE"/>
    <property type="match status" value="1"/>
</dbReference>
<evidence type="ECO:0000256" key="3">
    <source>
        <dbReference type="ARBA" id="ARBA00023125"/>
    </source>
</evidence>
<dbReference type="CDD" id="cd00397">
    <property type="entry name" value="DNA_BRE_C"/>
    <property type="match status" value="1"/>
</dbReference>
<evidence type="ECO:0000313" key="9">
    <source>
        <dbReference type="Proteomes" id="UP000272400"/>
    </source>
</evidence>
<dbReference type="GO" id="GO:0003677">
    <property type="term" value="F:DNA binding"/>
    <property type="evidence" value="ECO:0007669"/>
    <property type="project" value="UniProtKB-UniRule"/>
</dbReference>
<dbReference type="AlphaFoldDB" id="A0A3N1CYQ7"/>
<sequence>MSEKDALVPSAVFSPASGVRPPQTIRLDDGREITAPAPMVESVGAIAGLSPRRARGDGGEVPGADVDLIDALPRDLAWPTVAAWLTAAKSVQTRRARLQDVAAFLRWLDAHAAGIGLLAVSEDTIVGYRETIATGRARAGVRDVGKPLSAASVARRLSTLSSFYRYAMRRAGLRANPADPGFVERPIVSGEGRTPMRTKEEAQGLTSAAASDDFLVRYPADAVCVTLLFMTGMRVGEVTALTVGQLQDDAGHRVLVFARKGGKTARVPIPPALAVLLLPLISGRPSYEPILRTDDGRPWDRWRAYTALRRAATAAGVSSHGLTPHTARATFASLLREAGVPREKVQEAMGHASSTTTQRYERGTATLASHAAYDMERLLDDH</sequence>
<keyword evidence="2" id="KW-0229">DNA integration</keyword>
<evidence type="ECO:0000256" key="1">
    <source>
        <dbReference type="ARBA" id="ARBA00008857"/>
    </source>
</evidence>
<keyword evidence="4" id="KW-0233">DNA recombination</keyword>
<dbReference type="GO" id="GO:0015074">
    <property type="term" value="P:DNA integration"/>
    <property type="evidence" value="ECO:0007669"/>
    <property type="project" value="UniProtKB-KW"/>
</dbReference>
<evidence type="ECO:0000256" key="2">
    <source>
        <dbReference type="ARBA" id="ARBA00022908"/>
    </source>
</evidence>
<organism evidence="8 9">
    <name type="scientific">Actinocorallia herbida</name>
    <dbReference type="NCBI Taxonomy" id="58109"/>
    <lineage>
        <taxon>Bacteria</taxon>
        <taxon>Bacillati</taxon>
        <taxon>Actinomycetota</taxon>
        <taxon>Actinomycetes</taxon>
        <taxon>Streptosporangiales</taxon>
        <taxon>Thermomonosporaceae</taxon>
        <taxon>Actinocorallia</taxon>
    </lineage>
</organism>
<evidence type="ECO:0000256" key="4">
    <source>
        <dbReference type="ARBA" id="ARBA00023172"/>
    </source>
</evidence>